<evidence type="ECO:0000313" key="10">
    <source>
        <dbReference type="Proteomes" id="UP000799324"/>
    </source>
</evidence>
<keyword evidence="4 7" id="KW-0472">Membrane</keyword>
<feature type="transmembrane region" description="Helical" evidence="7">
    <location>
        <begin position="161"/>
        <end position="189"/>
    </location>
</feature>
<evidence type="ECO:0000256" key="4">
    <source>
        <dbReference type="ARBA" id="ARBA00023136"/>
    </source>
</evidence>
<dbReference type="Proteomes" id="UP000799324">
    <property type="component" value="Unassembled WGS sequence"/>
</dbReference>
<evidence type="ECO:0000259" key="8">
    <source>
        <dbReference type="Pfam" id="PF20684"/>
    </source>
</evidence>
<feature type="region of interest" description="Disordered" evidence="6">
    <location>
        <begin position="335"/>
        <end position="386"/>
    </location>
</feature>
<evidence type="ECO:0000256" key="2">
    <source>
        <dbReference type="ARBA" id="ARBA00022692"/>
    </source>
</evidence>
<dbReference type="GO" id="GO:0016020">
    <property type="term" value="C:membrane"/>
    <property type="evidence" value="ECO:0007669"/>
    <property type="project" value="UniProtKB-SubCell"/>
</dbReference>
<organism evidence="9 10">
    <name type="scientific">Lophiostoma macrostomum CBS 122681</name>
    <dbReference type="NCBI Taxonomy" id="1314788"/>
    <lineage>
        <taxon>Eukaryota</taxon>
        <taxon>Fungi</taxon>
        <taxon>Dikarya</taxon>
        <taxon>Ascomycota</taxon>
        <taxon>Pezizomycotina</taxon>
        <taxon>Dothideomycetes</taxon>
        <taxon>Pleosporomycetidae</taxon>
        <taxon>Pleosporales</taxon>
        <taxon>Lophiostomataceae</taxon>
        <taxon>Lophiostoma</taxon>
    </lineage>
</organism>
<dbReference type="PANTHER" id="PTHR33048:SF96">
    <property type="entry name" value="INTEGRAL MEMBRANE PROTEIN"/>
    <property type="match status" value="1"/>
</dbReference>
<evidence type="ECO:0000256" key="5">
    <source>
        <dbReference type="ARBA" id="ARBA00038359"/>
    </source>
</evidence>
<dbReference type="AlphaFoldDB" id="A0A6A6SST8"/>
<feature type="region of interest" description="Disordered" evidence="6">
    <location>
        <begin position="278"/>
        <end position="303"/>
    </location>
</feature>
<gene>
    <name evidence="9" type="ORF">K491DRAFT_721863</name>
</gene>
<feature type="compositionally biased region" description="Basic and acidic residues" evidence="6">
    <location>
        <begin position="335"/>
        <end position="347"/>
    </location>
</feature>
<dbReference type="InterPro" id="IPR049326">
    <property type="entry name" value="Rhodopsin_dom_fungi"/>
</dbReference>
<reference evidence="9" key="1">
    <citation type="journal article" date="2020" name="Stud. Mycol.">
        <title>101 Dothideomycetes genomes: a test case for predicting lifestyles and emergence of pathogens.</title>
        <authorList>
            <person name="Haridas S."/>
            <person name="Albert R."/>
            <person name="Binder M."/>
            <person name="Bloem J."/>
            <person name="Labutti K."/>
            <person name="Salamov A."/>
            <person name="Andreopoulos B."/>
            <person name="Baker S."/>
            <person name="Barry K."/>
            <person name="Bills G."/>
            <person name="Bluhm B."/>
            <person name="Cannon C."/>
            <person name="Castanera R."/>
            <person name="Culley D."/>
            <person name="Daum C."/>
            <person name="Ezra D."/>
            <person name="Gonzalez J."/>
            <person name="Henrissat B."/>
            <person name="Kuo A."/>
            <person name="Liang C."/>
            <person name="Lipzen A."/>
            <person name="Lutzoni F."/>
            <person name="Magnuson J."/>
            <person name="Mondo S."/>
            <person name="Nolan M."/>
            <person name="Ohm R."/>
            <person name="Pangilinan J."/>
            <person name="Park H.-J."/>
            <person name="Ramirez L."/>
            <person name="Alfaro M."/>
            <person name="Sun H."/>
            <person name="Tritt A."/>
            <person name="Yoshinaga Y."/>
            <person name="Zwiers L.-H."/>
            <person name="Turgeon B."/>
            <person name="Goodwin S."/>
            <person name="Spatafora J."/>
            <person name="Crous P."/>
            <person name="Grigoriev I."/>
        </authorList>
    </citation>
    <scope>NUCLEOTIDE SEQUENCE</scope>
    <source>
        <strain evidence="9">CBS 122681</strain>
    </source>
</reference>
<feature type="transmembrane region" description="Helical" evidence="7">
    <location>
        <begin position="6"/>
        <end position="30"/>
    </location>
</feature>
<protein>
    <recommendedName>
        <fullName evidence="8">Rhodopsin domain-containing protein</fullName>
    </recommendedName>
</protein>
<dbReference type="PANTHER" id="PTHR33048">
    <property type="entry name" value="PTH11-LIKE INTEGRAL MEMBRANE PROTEIN (AFU_ORTHOLOGUE AFUA_5G11245)"/>
    <property type="match status" value="1"/>
</dbReference>
<name>A0A6A6SST8_9PLEO</name>
<dbReference type="InterPro" id="IPR052337">
    <property type="entry name" value="SAT4-like"/>
</dbReference>
<evidence type="ECO:0000256" key="3">
    <source>
        <dbReference type="ARBA" id="ARBA00022989"/>
    </source>
</evidence>
<keyword evidence="10" id="KW-1185">Reference proteome</keyword>
<comment type="subcellular location">
    <subcellularLocation>
        <location evidence="1">Membrane</location>
        <topology evidence="1">Multi-pass membrane protein</topology>
    </subcellularLocation>
</comment>
<comment type="similarity">
    <text evidence="5">Belongs to the SAT4 family.</text>
</comment>
<evidence type="ECO:0000256" key="1">
    <source>
        <dbReference type="ARBA" id="ARBA00004141"/>
    </source>
</evidence>
<feature type="transmembrane region" description="Helical" evidence="7">
    <location>
        <begin position="85"/>
        <end position="108"/>
    </location>
</feature>
<keyword evidence="2 7" id="KW-0812">Transmembrane</keyword>
<feature type="transmembrane region" description="Helical" evidence="7">
    <location>
        <begin position="201"/>
        <end position="223"/>
    </location>
</feature>
<keyword evidence="3 7" id="KW-1133">Transmembrane helix</keyword>
<feature type="domain" description="Rhodopsin" evidence="8">
    <location>
        <begin position="26"/>
        <end position="264"/>
    </location>
</feature>
<evidence type="ECO:0000256" key="6">
    <source>
        <dbReference type="SAM" id="MobiDB-lite"/>
    </source>
</evidence>
<dbReference type="OrthoDB" id="3923077at2759"/>
<accession>A0A6A6SST8</accession>
<feature type="transmembrane region" description="Helical" evidence="7">
    <location>
        <begin position="42"/>
        <end position="65"/>
    </location>
</feature>
<sequence>MVANRGPALQAVCATFVSTAFVATMLRVYVRLRLVKAFGWDDAFMIISLLAYIMFSTCVIAGIHYGTGRHEWDLTAENIYMAKRYWWLCYLAYCTATIAGKISIGLFLLRITVRQMHIRLIHTAMGLTVLTGGVFFFVTIFQCTPVSYFWDASKNGTCVDVNIIIGLTYLYSVVSAACDFTFGILPIFLVMKLNMSHSTKWALAPILSIACLASTAVIVRMAFVPEFRTNDFLYDTVDIAIWSNIEPGLGITAGSLATLRPLYRLLVSRVGWSQPSGHRLNESPNDAYPDVHGGHRRKPSGPFSLITMTRNDPAEETEIGLKFPDQIRLRDDLDHERSSDERAEKGFARWKVQAGENESEEDLNTQGNRGGIMKHTEVYMRSEASP</sequence>
<dbReference type="EMBL" id="MU004501">
    <property type="protein sequence ID" value="KAF2649234.1"/>
    <property type="molecule type" value="Genomic_DNA"/>
</dbReference>
<evidence type="ECO:0000313" key="9">
    <source>
        <dbReference type="EMBL" id="KAF2649234.1"/>
    </source>
</evidence>
<evidence type="ECO:0000256" key="7">
    <source>
        <dbReference type="SAM" id="Phobius"/>
    </source>
</evidence>
<proteinExistence type="inferred from homology"/>
<feature type="transmembrane region" description="Helical" evidence="7">
    <location>
        <begin position="120"/>
        <end position="141"/>
    </location>
</feature>
<dbReference type="Pfam" id="PF20684">
    <property type="entry name" value="Fung_rhodopsin"/>
    <property type="match status" value="1"/>
</dbReference>